<sequence length="208" mass="22931">MQEAAAPDLRPWWPLAGADDLRAALEAAYADPGRGYHDTRHLAEVLARLDQIGAGHYDRLPVLLAAWFHDAVYDGQPDPEERSARWAAEALVGLVDDAVVAEVARLVRMTEQHRPEPGDRNGEALSDADLGILAASAGRYAEYVGQVRREYAHVPGYAFATARAAILRDLLAKEALFHTPYARERWEDAARANVEREVAELERVTPGS</sequence>
<dbReference type="EMBL" id="SDKM01000013">
    <property type="protein sequence ID" value="RYP86041.1"/>
    <property type="molecule type" value="Genomic_DNA"/>
</dbReference>
<accession>A0A4Q4ZF58</accession>
<evidence type="ECO:0008006" key="3">
    <source>
        <dbReference type="Google" id="ProtNLM"/>
    </source>
</evidence>
<dbReference type="PANTHER" id="PTHR21174">
    <property type="match status" value="1"/>
</dbReference>
<evidence type="ECO:0000313" key="2">
    <source>
        <dbReference type="Proteomes" id="UP000295198"/>
    </source>
</evidence>
<dbReference type="InterPro" id="IPR009218">
    <property type="entry name" value="HD_phosphohydro"/>
</dbReference>
<reference evidence="1 2" key="1">
    <citation type="submission" date="2019-01" db="EMBL/GenBank/DDBJ databases">
        <title>Nocardioides guangzhouensis sp. nov., an actinobacterium isolated from soil.</title>
        <authorList>
            <person name="Fu Y."/>
            <person name="Cai Y."/>
            <person name="Lin Z."/>
            <person name="Chen P."/>
        </authorList>
    </citation>
    <scope>NUCLEOTIDE SEQUENCE [LARGE SCALE GENOMIC DNA]</scope>
    <source>
        <strain evidence="1 2">130</strain>
    </source>
</reference>
<dbReference type="PIRSF" id="PIRSF035170">
    <property type="entry name" value="HD_phosphohydro"/>
    <property type="match status" value="1"/>
</dbReference>
<dbReference type="RefSeq" id="WP_134716948.1">
    <property type="nucleotide sequence ID" value="NZ_SDKM01000013.1"/>
</dbReference>
<dbReference type="PANTHER" id="PTHR21174:SF0">
    <property type="entry name" value="HD PHOSPHOHYDROLASE FAMILY PROTEIN-RELATED"/>
    <property type="match status" value="1"/>
</dbReference>
<dbReference type="OrthoDB" id="9808993at2"/>
<dbReference type="Gene3D" id="1.10.3210.10">
    <property type="entry name" value="Hypothetical protein af1432"/>
    <property type="match status" value="1"/>
</dbReference>
<dbReference type="AlphaFoldDB" id="A0A4Q4ZF58"/>
<comment type="caution">
    <text evidence="1">The sequence shown here is derived from an EMBL/GenBank/DDBJ whole genome shotgun (WGS) entry which is preliminary data.</text>
</comment>
<evidence type="ECO:0000313" key="1">
    <source>
        <dbReference type="EMBL" id="RYP86041.1"/>
    </source>
</evidence>
<gene>
    <name evidence="1" type="ORF">EKO23_10475</name>
</gene>
<protein>
    <recommendedName>
        <fullName evidence="3">Metal-dependent phosphohydrolase</fullName>
    </recommendedName>
</protein>
<dbReference type="Proteomes" id="UP000295198">
    <property type="component" value="Unassembled WGS sequence"/>
</dbReference>
<keyword evidence="2" id="KW-1185">Reference proteome</keyword>
<organism evidence="1 2">
    <name type="scientific">Nocardioides guangzhouensis</name>
    <dbReference type="NCBI Taxonomy" id="2497878"/>
    <lineage>
        <taxon>Bacteria</taxon>
        <taxon>Bacillati</taxon>
        <taxon>Actinomycetota</taxon>
        <taxon>Actinomycetes</taxon>
        <taxon>Propionibacteriales</taxon>
        <taxon>Nocardioidaceae</taxon>
        <taxon>Nocardioides</taxon>
    </lineage>
</organism>
<name>A0A4Q4ZF58_9ACTN</name>
<dbReference type="SUPFAM" id="SSF109604">
    <property type="entry name" value="HD-domain/PDEase-like"/>
    <property type="match status" value="1"/>
</dbReference>
<proteinExistence type="predicted"/>